<evidence type="ECO:0000256" key="7">
    <source>
        <dbReference type="ARBA" id="ARBA00023139"/>
    </source>
</evidence>
<evidence type="ECO:0000256" key="6">
    <source>
        <dbReference type="ARBA" id="ARBA00022729"/>
    </source>
</evidence>
<dbReference type="PATRIC" id="fig|1637975.4.peg.799"/>
<protein>
    <submittedName>
        <fullName evidence="11">Phosphate-binding protein</fullName>
    </submittedName>
</protein>
<dbReference type="Pfam" id="PF12849">
    <property type="entry name" value="PBP_like_2"/>
    <property type="match status" value="1"/>
</dbReference>
<accession>A0A0Q3QJV3</accession>
<dbReference type="PANTHER" id="PTHR30570">
    <property type="entry name" value="PERIPLASMIC PHOSPHATE BINDING COMPONENT OF PHOSPHATE ABC TRANSPORTER"/>
    <property type="match status" value="1"/>
</dbReference>
<evidence type="ECO:0000313" key="12">
    <source>
        <dbReference type="Proteomes" id="UP000050996"/>
    </source>
</evidence>
<proteinExistence type="inferred from homology"/>
<feature type="domain" description="PBP" evidence="10">
    <location>
        <begin position="231"/>
        <end position="469"/>
    </location>
</feature>
<feature type="transmembrane region" description="Helical" evidence="9">
    <location>
        <begin position="155"/>
        <end position="174"/>
    </location>
</feature>
<evidence type="ECO:0000256" key="1">
    <source>
        <dbReference type="ARBA" id="ARBA00002841"/>
    </source>
</evidence>
<keyword evidence="5" id="KW-0813">Transport</keyword>
<dbReference type="STRING" id="1637975.AN957_05505"/>
<dbReference type="AlphaFoldDB" id="A0A0Q3QJV3"/>
<dbReference type="RefSeq" id="WP_053478905.1">
    <property type="nucleotide sequence ID" value="NZ_LJIX01000006.1"/>
</dbReference>
<dbReference type="InterPro" id="IPR050811">
    <property type="entry name" value="Phosphate_ABC_transporter"/>
</dbReference>
<reference evidence="11 12" key="1">
    <citation type="submission" date="2015-09" db="EMBL/GenBank/DDBJ databases">
        <title>Genome sequencing project for genomic taxonomy and phylogenomics of Bacillus-like bacteria.</title>
        <authorList>
            <person name="Liu B."/>
            <person name="Wang J."/>
            <person name="Zhu Y."/>
            <person name="Liu G."/>
            <person name="Chen Q."/>
            <person name="Chen Z."/>
            <person name="Lan J."/>
            <person name="Che J."/>
            <person name="Ge C."/>
            <person name="Shi H."/>
            <person name="Pan Z."/>
            <person name="Liu X."/>
        </authorList>
    </citation>
    <scope>NUCLEOTIDE SEQUENCE [LARGE SCALE GENOMIC DNA]</scope>
    <source>
        <strain evidence="11 12">FJAT-18043</strain>
    </source>
</reference>
<keyword evidence="9" id="KW-1133">Transmembrane helix</keyword>
<feature type="transmembrane region" description="Helical" evidence="9">
    <location>
        <begin position="121"/>
        <end position="143"/>
    </location>
</feature>
<evidence type="ECO:0000256" key="4">
    <source>
        <dbReference type="ARBA" id="ARBA00011529"/>
    </source>
</evidence>
<evidence type="ECO:0000256" key="2">
    <source>
        <dbReference type="ARBA" id="ARBA00004193"/>
    </source>
</evidence>
<keyword evidence="9" id="KW-0472">Membrane</keyword>
<dbReference type="InterPro" id="IPR024370">
    <property type="entry name" value="PBP_domain"/>
</dbReference>
<feature type="transmembrane region" description="Helical" evidence="9">
    <location>
        <begin position="33"/>
        <end position="52"/>
    </location>
</feature>
<dbReference type="GO" id="GO:0005886">
    <property type="term" value="C:plasma membrane"/>
    <property type="evidence" value="ECO:0007669"/>
    <property type="project" value="UniProtKB-SubCell"/>
</dbReference>
<keyword evidence="5" id="KW-0592">Phosphate transport</keyword>
<organism evidence="11 12">
    <name type="scientific">Cytobacillus solani</name>
    <dbReference type="NCBI Taxonomy" id="1637975"/>
    <lineage>
        <taxon>Bacteria</taxon>
        <taxon>Bacillati</taxon>
        <taxon>Bacillota</taxon>
        <taxon>Bacilli</taxon>
        <taxon>Bacillales</taxon>
        <taxon>Bacillaceae</taxon>
        <taxon>Cytobacillus</taxon>
    </lineage>
</organism>
<dbReference type="PANTHER" id="PTHR30570:SF1">
    <property type="entry name" value="PHOSPHATE-BINDING PROTEIN PSTS"/>
    <property type="match status" value="1"/>
</dbReference>
<evidence type="ECO:0000259" key="10">
    <source>
        <dbReference type="Pfam" id="PF12849"/>
    </source>
</evidence>
<evidence type="ECO:0000256" key="3">
    <source>
        <dbReference type="ARBA" id="ARBA00008725"/>
    </source>
</evidence>
<comment type="similarity">
    <text evidence="3">Belongs to the PstS family.</text>
</comment>
<evidence type="ECO:0000256" key="8">
    <source>
        <dbReference type="ARBA" id="ARBA00023288"/>
    </source>
</evidence>
<sequence length="483" mass="53656">MKKAWILLLYFGFIPFGVSFLTFALMSVGLDKVMIASMLPLIIGGSVIGYFVVHKQKHRDQLGAWVNIFCIPIAYTAILWAIFMVISSGFYGADAWFIFAISHIAFAPIYFMASFMGVGSLFIWAPAAYELSFLLGALLAIVLRKERPVFKKKQLLVIVVVSFLGFGTGAAIQWQRSQTVLPSYGFDYGGGYSSTDLTPYEVTNPNNKLPNLDSPSAFTIMNQKDMPVLDGAEAAFPVYSAFANVTYENISKSNVSGEKVTFTNTIYAYERLLSKDVDIYFGAEPSAEQLKMAEREGKELVMTPIGKEAFVFFVNPDNKIDNLSVTEIQGIYSGKIKNWSELKGENERIIAFQRPKNSGSQTLLEKIMGDNAIMEPLKEEVPAGMGGIMEQVADYRNYDHAIGFSFRFFATGMNPNPDIKLLAIDGIEPSPENISSGKYPFTASLYAITLKDNPNPVITPFLEWMTGPEGQRIVEEIGYIKQQ</sequence>
<dbReference type="Proteomes" id="UP000050996">
    <property type="component" value="Unassembled WGS sequence"/>
</dbReference>
<keyword evidence="12" id="KW-1185">Reference proteome</keyword>
<comment type="caution">
    <text evidence="11">The sequence shown here is derived from an EMBL/GenBank/DDBJ whole genome shotgun (WGS) entry which is preliminary data.</text>
</comment>
<dbReference type="SUPFAM" id="SSF53850">
    <property type="entry name" value="Periplasmic binding protein-like II"/>
    <property type="match status" value="1"/>
</dbReference>
<keyword evidence="8" id="KW-0449">Lipoprotein</keyword>
<keyword evidence="7" id="KW-0564">Palmitate</keyword>
<gene>
    <name evidence="11" type="ORF">AN957_05505</name>
</gene>
<evidence type="ECO:0000256" key="9">
    <source>
        <dbReference type="SAM" id="Phobius"/>
    </source>
</evidence>
<comment type="subunit">
    <text evidence="4">The complex is composed of two ATP-binding proteins (PstB), two transmembrane proteins (PstC and PstA) and a solute-binding protein (PstS).</text>
</comment>
<comment type="subcellular location">
    <subcellularLocation>
        <location evidence="2">Cell membrane</location>
        <topology evidence="2">Lipid-anchor</topology>
    </subcellularLocation>
</comment>
<keyword evidence="6" id="KW-0732">Signal</keyword>
<evidence type="ECO:0000313" key="11">
    <source>
        <dbReference type="EMBL" id="KQL18121.1"/>
    </source>
</evidence>
<name>A0A0Q3QJV3_9BACI</name>
<dbReference type="Gene3D" id="3.40.190.10">
    <property type="entry name" value="Periplasmic binding protein-like II"/>
    <property type="match status" value="2"/>
</dbReference>
<comment type="function">
    <text evidence="1">Part of the ABC transporter complex PstSACB involved in phosphate import.</text>
</comment>
<feature type="transmembrane region" description="Helical" evidence="9">
    <location>
        <begin position="64"/>
        <end position="83"/>
    </location>
</feature>
<feature type="transmembrane region" description="Helical" evidence="9">
    <location>
        <begin position="6"/>
        <end position="26"/>
    </location>
</feature>
<dbReference type="EMBL" id="LJIX01000006">
    <property type="protein sequence ID" value="KQL18121.1"/>
    <property type="molecule type" value="Genomic_DNA"/>
</dbReference>
<keyword evidence="9" id="KW-0812">Transmembrane</keyword>
<dbReference type="GO" id="GO:0006817">
    <property type="term" value="P:phosphate ion transport"/>
    <property type="evidence" value="ECO:0007669"/>
    <property type="project" value="UniProtKB-KW"/>
</dbReference>
<evidence type="ECO:0000256" key="5">
    <source>
        <dbReference type="ARBA" id="ARBA00022592"/>
    </source>
</evidence>